<feature type="domain" description="HNH nuclease" evidence="2">
    <location>
        <begin position="274"/>
        <end position="326"/>
    </location>
</feature>
<evidence type="ECO:0000313" key="3">
    <source>
        <dbReference type="EMBL" id="SMG05756.1"/>
    </source>
</evidence>
<evidence type="ECO:0000313" key="4">
    <source>
        <dbReference type="Proteomes" id="UP000193309"/>
    </source>
</evidence>
<proteinExistence type="predicted"/>
<name>A0A1X7HUT4_9CORY</name>
<dbReference type="RefSeq" id="WP_085548268.1">
    <property type="nucleotide sequence ID" value="NZ_FXAR01000001.1"/>
</dbReference>
<dbReference type="AlphaFoldDB" id="A0A1X7HUT4"/>
<feature type="region of interest" description="Disordered" evidence="1">
    <location>
        <begin position="324"/>
        <end position="363"/>
    </location>
</feature>
<evidence type="ECO:0000259" key="2">
    <source>
        <dbReference type="SMART" id="SM00507"/>
    </source>
</evidence>
<accession>A0A1X7HUT4</accession>
<keyword evidence="4" id="KW-1185">Reference proteome</keyword>
<sequence>MDIDAALEALRGMRVLEAITSGHLTRARLDALGFRDAGAWSKLAEVYFGPTRHRRLQKKARQTAGDLSLDALAVIEKHTRKLLRGAAVTEWELRVELVGLRGTVAEIDRAAAARVLELNRGVDDDGRQAFGRRGIKGGKNTDAQGLRTITITGPARYITGFLARLRPTAQQLRQVDPKLGYEQALFDALFTGDAVGAGAGPVAPVPLVVVGLPDWAKVLRREGDETIFGIADGTTMTGAQLLEEVTAEYYYVGIYDPVAGPVELYRSKRTASLKQRILLAAESLICEGPECTTAGDECQVHHITAWDKGGNTNVQEMTMLCSKHNGLNDDDPDAPPRNGRVERRPGGVVHIPPDGGPPRANSHPLRALSARALVST</sequence>
<dbReference type="OrthoDB" id="4412276at2"/>
<dbReference type="InterPro" id="IPR003615">
    <property type="entry name" value="HNH_nuc"/>
</dbReference>
<organism evidence="3 4">
    <name type="scientific">Corynebacterium pollutisoli</name>
    <dbReference type="NCBI Taxonomy" id="1610489"/>
    <lineage>
        <taxon>Bacteria</taxon>
        <taxon>Bacillati</taxon>
        <taxon>Actinomycetota</taxon>
        <taxon>Actinomycetes</taxon>
        <taxon>Mycobacteriales</taxon>
        <taxon>Corynebacteriaceae</taxon>
        <taxon>Corynebacterium</taxon>
    </lineage>
</organism>
<dbReference type="EMBL" id="FXAR01000001">
    <property type="protein sequence ID" value="SMG05756.1"/>
    <property type="molecule type" value="Genomic_DNA"/>
</dbReference>
<protein>
    <recommendedName>
        <fullName evidence="2">HNH nuclease domain-containing protein</fullName>
    </recommendedName>
</protein>
<gene>
    <name evidence="3" type="ORF">SAMN06295981_0053</name>
</gene>
<dbReference type="CDD" id="cd00085">
    <property type="entry name" value="HNHc"/>
    <property type="match status" value="1"/>
</dbReference>
<evidence type="ECO:0000256" key="1">
    <source>
        <dbReference type="SAM" id="MobiDB-lite"/>
    </source>
</evidence>
<dbReference type="STRING" id="1610489.SAMN06295981_0053"/>
<dbReference type="SMART" id="SM00507">
    <property type="entry name" value="HNHc"/>
    <property type="match status" value="1"/>
</dbReference>
<reference evidence="4" key="1">
    <citation type="submission" date="2017-04" db="EMBL/GenBank/DDBJ databases">
        <authorList>
            <person name="Varghese N."/>
            <person name="Submissions S."/>
        </authorList>
    </citation>
    <scope>NUCLEOTIDE SEQUENCE [LARGE SCALE GENOMIC DNA]</scope>
    <source>
        <strain evidence="4">VDS</strain>
    </source>
</reference>
<dbReference type="Proteomes" id="UP000193309">
    <property type="component" value="Unassembled WGS sequence"/>
</dbReference>